<feature type="non-terminal residue" evidence="1">
    <location>
        <position position="62"/>
    </location>
</feature>
<reference evidence="1" key="1">
    <citation type="submission" date="2021-06" db="EMBL/GenBank/DDBJ databases">
        <authorList>
            <person name="Kallberg Y."/>
            <person name="Tangrot J."/>
            <person name="Rosling A."/>
        </authorList>
    </citation>
    <scope>NUCLEOTIDE SEQUENCE</scope>
    <source>
        <strain evidence="1">IA702</strain>
    </source>
</reference>
<comment type="caution">
    <text evidence="1">The sequence shown here is derived from an EMBL/GenBank/DDBJ whole genome shotgun (WGS) entry which is preliminary data.</text>
</comment>
<protein>
    <submittedName>
        <fullName evidence="1">3581_t:CDS:1</fullName>
    </submittedName>
</protein>
<proteinExistence type="predicted"/>
<gene>
    <name evidence="1" type="ORF">POCULU_LOCUS10728</name>
</gene>
<organism evidence="1 2">
    <name type="scientific">Paraglomus occultum</name>
    <dbReference type="NCBI Taxonomy" id="144539"/>
    <lineage>
        <taxon>Eukaryota</taxon>
        <taxon>Fungi</taxon>
        <taxon>Fungi incertae sedis</taxon>
        <taxon>Mucoromycota</taxon>
        <taxon>Glomeromycotina</taxon>
        <taxon>Glomeromycetes</taxon>
        <taxon>Paraglomerales</taxon>
        <taxon>Paraglomeraceae</taxon>
        <taxon>Paraglomus</taxon>
    </lineage>
</organism>
<evidence type="ECO:0000313" key="2">
    <source>
        <dbReference type="Proteomes" id="UP000789572"/>
    </source>
</evidence>
<evidence type="ECO:0000313" key="1">
    <source>
        <dbReference type="EMBL" id="CAG8666491.1"/>
    </source>
</evidence>
<dbReference type="EMBL" id="CAJVPJ010006141">
    <property type="protein sequence ID" value="CAG8666491.1"/>
    <property type="molecule type" value="Genomic_DNA"/>
</dbReference>
<dbReference type="AlphaFoldDB" id="A0A9N9HD57"/>
<keyword evidence="2" id="KW-1185">Reference proteome</keyword>
<name>A0A9N9HD57_9GLOM</name>
<feature type="non-terminal residue" evidence="1">
    <location>
        <position position="1"/>
    </location>
</feature>
<sequence length="62" mass="7119">RKPALDTSMVKLKDSVLALVCKSTEFWRVKVVPAIQQKLNLHFEQQMGIDESYNNNNSTVVR</sequence>
<dbReference type="Proteomes" id="UP000789572">
    <property type="component" value="Unassembled WGS sequence"/>
</dbReference>
<accession>A0A9N9HD57</accession>